<proteinExistence type="predicted"/>
<keyword evidence="2" id="KW-0413">Isomerase</keyword>
<dbReference type="GO" id="GO:0008761">
    <property type="term" value="F:UDP-N-acetylglucosamine 2-epimerase activity"/>
    <property type="evidence" value="ECO:0007669"/>
    <property type="project" value="UniProtKB-EC"/>
</dbReference>
<name>A0A1C7FDD6_9VIBR</name>
<dbReference type="InterPro" id="IPR003331">
    <property type="entry name" value="UDP_GlcNAc_Epimerase_2_dom"/>
</dbReference>
<dbReference type="CDD" id="cd03786">
    <property type="entry name" value="GTB_UDP-GlcNAc_2-Epimerase"/>
    <property type="match status" value="1"/>
</dbReference>
<dbReference type="Proteomes" id="UP000092528">
    <property type="component" value="Chromosome 1"/>
</dbReference>
<dbReference type="SUPFAM" id="SSF53756">
    <property type="entry name" value="UDP-Glycosyltransferase/glycogen phosphorylase"/>
    <property type="match status" value="1"/>
</dbReference>
<evidence type="ECO:0000313" key="2">
    <source>
        <dbReference type="EMBL" id="ANU37727.1"/>
    </source>
</evidence>
<dbReference type="Pfam" id="PF02350">
    <property type="entry name" value="Epimerase_2"/>
    <property type="match status" value="1"/>
</dbReference>
<dbReference type="PATRIC" id="fig|45658.7.peg.2609"/>
<evidence type="ECO:0000313" key="3">
    <source>
        <dbReference type="Proteomes" id="UP000092528"/>
    </source>
</evidence>
<protein>
    <submittedName>
        <fullName evidence="2">UDP-N-acetylglucosamine 2-epimerase (Non-hydrolyzing)</fullName>
        <ecNumber evidence="2">5.1.3.14</ecNumber>
    </submittedName>
</protein>
<dbReference type="RefSeq" id="WP_065545837.1">
    <property type="nucleotide sequence ID" value="NZ_CP016414.1"/>
</dbReference>
<dbReference type="GO" id="GO:0006047">
    <property type="term" value="P:UDP-N-acetylglucosamine metabolic process"/>
    <property type="evidence" value="ECO:0007669"/>
    <property type="project" value="InterPro"/>
</dbReference>
<dbReference type="PANTHER" id="PTHR43174">
    <property type="entry name" value="UDP-N-ACETYLGLUCOSAMINE 2-EPIMERASE"/>
    <property type="match status" value="1"/>
</dbReference>
<organism evidence="2 3">
    <name type="scientific">Vibrio scophthalmi</name>
    <dbReference type="NCBI Taxonomy" id="45658"/>
    <lineage>
        <taxon>Bacteria</taxon>
        <taxon>Pseudomonadati</taxon>
        <taxon>Pseudomonadota</taxon>
        <taxon>Gammaproteobacteria</taxon>
        <taxon>Vibrionales</taxon>
        <taxon>Vibrionaceae</taxon>
        <taxon>Vibrio</taxon>
    </lineage>
</organism>
<sequence length="393" mass="42845">MTSAQNKKVAVFTGTRAEYGLLFWLLKDIQNDPELQLQLLVSGMHLSPEFGQTYQQIERDGFTIDEKIEILLSSDSAVGTAKSMGLGVLGFADAFARLAPDVLVILGDRFEALAAAQTAMILRIPIIHLHGGEITEGAYDDAIRHAISKLSYLHGTSTEEYRQRVIQLGEAPERVHNIGAIGLDHLKRASFMSLDELSTSLGFSLNKPFFLVTYHPVTLGNEAPEASFQAMLDALDSYPDHQVILTYPNADDGGRRIIPMLEAYAKAQPERVLAIPSLGQVRYLSAVKHAAAVIGNSSSGIIEVPSFDVPTVNIGARQKGRLAAKSVLHCAADQAAIEHAIEQGLSRQYAAPEDVIHNPYGQGDSSGQVIEMIKSLQFDPCKTFFDVAFERVE</sequence>
<dbReference type="EMBL" id="CP016414">
    <property type="protein sequence ID" value="ANU37727.1"/>
    <property type="molecule type" value="Genomic_DNA"/>
</dbReference>
<dbReference type="Gene3D" id="3.40.50.2000">
    <property type="entry name" value="Glycogen Phosphorylase B"/>
    <property type="match status" value="2"/>
</dbReference>
<dbReference type="PANTHER" id="PTHR43174:SF3">
    <property type="entry name" value="UDP-N-ACETYLGLUCOSAMINE 2-EPIMERASE"/>
    <property type="match status" value="1"/>
</dbReference>
<dbReference type="GO" id="GO:0004553">
    <property type="term" value="F:hydrolase activity, hydrolyzing O-glycosyl compounds"/>
    <property type="evidence" value="ECO:0007669"/>
    <property type="project" value="InterPro"/>
</dbReference>
<accession>A0A1C7FDD6</accession>
<dbReference type="InterPro" id="IPR020004">
    <property type="entry name" value="UDP-GlcNAc_Epase"/>
</dbReference>
<dbReference type="EC" id="5.1.3.14" evidence="2"/>
<evidence type="ECO:0000259" key="1">
    <source>
        <dbReference type="Pfam" id="PF02350"/>
    </source>
</evidence>
<feature type="domain" description="UDP-N-acetylglucosamine 2-epimerase" evidence="1">
    <location>
        <begin position="27"/>
        <end position="374"/>
    </location>
</feature>
<gene>
    <name evidence="2" type="ORF">VSVS05_02649</name>
</gene>
<dbReference type="InterPro" id="IPR029767">
    <property type="entry name" value="WecB-like"/>
</dbReference>
<dbReference type="GeneID" id="96872316"/>
<dbReference type="NCBIfam" id="TIGR03568">
    <property type="entry name" value="NeuC_NnaA"/>
    <property type="match status" value="1"/>
</dbReference>
<keyword evidence="3" id="KW-1185">Reference proteome</keyword>
<reference evidence="2 3" key="1">
    <citation type="submission" date="2016-07" db="EMBL/GenBank/DDBJ databases">
        <title>Genome sequencing of Vibrio scophthalmi strain VS-05, an isolated from Paralichthys olivaceus.</title>
        <authorList>
            <person name="Han H.-J."/>
        </authorList>
    </citation>
    <scope>NUCLEOTIDE SEQUENCE [LARGE SCALE GENOMIC DNA]</scope>
    <source>
        <strain evidence="2 3">VS-05</strain>
    </source>
</reference>
<dbReference type="AlphaFoldDB" id="A0A1C7FDD6"/>